<evidence type="ECO:0000259" key="7">
    <source>
        <dbReference type="Pfam" id="PF04024"/>
    </source>
</evidence>
<organism evidence="8 9">
    <name type="scientific">Tatumella punctata</name>
    <dbReference type="NCBI Taxonomy" id="399969"/>
    <lineage>
        <taxon>Bacteria</taxon>
        <taxon>Pseudomonadati</taxon>
        <taxon>Pseudomonadota</taxon>
        <taxon>Gammaproteobacteria</taxon>
        <taxon>Enterobacterales</taxon>
        <taxon>Erwiniaceae</taxon>
        <taxon>Tatumella</taxon>
    </lineage>
</organism>
<keyword evidence="9" id="KW-1185">Reference proteome</keyword>
<keyword evidence="4 6" id="KW-1133">Transmembrane helix</keyword>
<dbReference type="NCBIfam" id="NF007973">
    <property type="entry name" value="PRK10697.1"/>
    <property type="match status" value="1"/>
</dbReference>
<gene>
    <name evidence="8" type="primary">pspC</name>
    <name evidence="8" type="ORF">ACFP73_01015</name>
</gene>
<dbReference type="RefSeq" id="WP_343877476.1">
    <property type="nucleotide sequence ID" value="NZ_BAAAFW010000059.1"/>
</dbReference>
<sequence length="120" mass="13779">MSQRSATSRQLWRDPQQGKLMGVCAGLAEYLNVPVNLIRIMVIISLFIGLFFITLVVYFALVFFLEKKPASGQQEPAQPAAAELLSELEQQLRQGENRVREIERYVTSETFSIRSRFRQL</sequence>
<evidence type="ECO:0000256" key="3">
    <source>
        <dbReference type="ARBA" id="ARBA00022692"/>
    </source>
</evidence>
<comment type="caution">
    <text evidence="8">The sequence shown here is derived from an EMBL/GenBank/DDBJ whole genome shotgun (WGS) entry which is preliminary data.</text>
</comment>
<dbReference type="PANTHER" id="PTHR33885">
    <property type="entry name" value="PHAGE SHOCK PROTEIN C"/>
    <property type="match status" value="1"/>
</dbReference>
<evidence type="ECO:0000256" key="1">
    <source>
        <dbReference type="ARBA" id="ARBA00004162"/>
    </source>
</evidence>
<dbReference type="Pfam" id="PF04024">
    <property type="entry name" value="PspC"/>
    <property type="match status" value="1"/>
</dbReference>
<dbReference type="InterPro" id="IPR014320">
    <property type="entry name" value="Phageshock_PspC"/>
</dbReference>
<dbReference type="PANTHER" id="PTHR33885:SF3">
    <property type="entry name" value="PHAGE SHOCK PROTEIN C"/>
    <property type="match status" value="1"/>
</dbReference>
<dbReference type="EMBL" id="JBHSUC010000001">
    <property type="protein sequence ID" value="MFC6360695.1"/>
    <property type="molecule type" value="Genomic_DNA"/>
</dbReference>
<proteinExistence type="predicted"/>
<comment type="subcellular location">
    <subcellularLocation>
        <location evidence="1">Cell membrane</location>
        <topology evidence="1">Single-pass membrane protein</topology>
    </subcellularLocation>
</comment>
<evidence type="ECO:0000313" key="9">
    <source>
        <dbReference type="Proteomes" id="UP001596215"/>
    </source>
</evidence>
<feature type="domain" description="Phage shock protein PspC N-terminal" evidence="7">
    <location>
        <begin position="9"/>
        <end position="67"/>
    </location>
</feature>
<evidence type="ECO:0000256" key="2">
    <source>
        <dbReference type="ARBA" id="ARBA00022475"/>
    </source>
</evidence>
<evidence type="ECO:0000313" key="8">
    <source>
        <dbReference type="EMBL" id="MFC6360695.1"/>
    </source>
</evidence>
<reference evidence="9" key="1">
    <citation type="journal article" date="2019" name="Int. J. Syst. Evol. Microbiol.">
        <title>The Global Catalogue of Microorganisms (GCM) 10K type strain sequencing project: providing services to taxonomists for standard genome sequencing and annotation.</title>
        <authorList>
            <consortium name="The Broad Institute Genomics Platform"/>
            <consortium name="The Broad Institute Genome Sequencing Center for Infectious Disease"/>
            <person name="Wu L."/>
            <person name="Ma J."/>
        </authorList>
    </citation>
    <scope>NUCLEOTIDE SEQUENCE [LARGE SCALE GENOMIC DNA]</scope>
    <source>
        <strain evidence="9">CGMCC 4.1530</strain>
    </source>
</reference>
<protein>
    <submittedName>
        <fullName evidence="8">Envelope stress response membrane protein PspC</fullName>
    </submittedName>
</protein>
<dbReference type="InterPro" id="IPR052027">
    <property type="entry name" value="PspC"/>
</dbReference>
<accession>A0ABW1VJF8</accession>
<evidence type="ECO:0000256" key="5">
    <source>
        <dbReference type="ARBA" id="ARBA00023136"/>
    </source>
</evidence>
<keyword evidence="5 6" id="KW-0472">Membrane</keyword>
<feature type="transmembrane region" description="Helical" evidence="6">
    <location>
        <begin position="37"/>
        <end position="65"/>
    </location>
</feature>
<dbReference type="InterPro" id="IPR007168">
    <property type="entry name" value="Phageshock_PspC_N"/>
</dbReference>
<keyword evidence="3 6" id="KW-0812">Transmembrane</keyword>
<evidence type="ECO:0000256" key="4">
    <source>
        <dbReference type="ARBA" id="ARBA00022989"/>
    </source>
</evidence>
<name>A0ABW1VJF8_9GAMM</name>
<dbReference type="Proteomes" id="UP001596215">
    <property type="component" value="Unassembled WGS sequence"/>
</dbReference>
<evidence type="ECO:0000256" key="6">
    <source>
        <dbReference type="SAM" id="Phobius"/>
    </source>
</evidence>
<keyword evidence="2" id="KW-1003">Cell membrane</keyword>
<dbReference type="NCBIfam" id="TIGR02978">
    <property type="entry name" value="phageshock_pspC"/>
    <property type="match status" value="1"/>
</dbReference>